<dbReference type="HOGENOM" id="CLU_2195207_0_0_7"/>
<evidence type="ECO:0000256" key="1">
    <source>
        <dbReference type="SAM" id="MobiDB-lite"/>
    </source>
</evidence>
<feature type="region of interest" description="Disordered" evidence="1">
    <location>
        <begin position="14"/>
        <end position="44"/>
    </location>
</feature>
<proteinExistence type="predicted"/>
<keyword evidence="3" id="KW-1185">Reference proteome</keyword>
<accession>A9FPX3</accession>
<dbReference type="Proteomes" id="UP000002139">
    <property type="component" value="Chromosome"/>
</dbReference>
<sequence>MQYRNAFASAIDTFGTPAPSYLPRSRDGARQSSRADGAGDLETAPRIAVIRSQSVAAPRRFMVGCATCRGASQPGRRLGAGSTARGDRRAFRAVAPPGGARGPQDTPR</sequence>
<reference evidence="2 3" key="1">
    <citation type="journal article" date="2007" name="Nat. Biotechnol.">
        <title>Complete genome sequence of the myxobacterium Sorangium cellulosum.</title>
        <authorList>
            <person name="Schneiker S."/>
            <person name="Perlova O."/>
            <person name="Kaiser O."/>
            <person name="Gerth K."/>
            <person name="Alici A."/>
            <person name="Altmeyer M.O."/>
            <person name="Bartels D."/>
            <person name="Bekel T."/>
            <person name="Beyer S."/>
            <person name="Bode E."/>
            <person name="Bode H.B."/>
            <person name="Bolten C.J."/>
            <person name="Choudhuri J.V."/>
            <person name="Doss S."/>
            <person name="Elnakady Y.A."/>
            <person name="Frank B."/>
            <person name="Gaigalat L."/>
            <person name="Goesmann A."/>
            <person name="Groeger C."/>
            <person name="Gross F."/>
            <person name="Jelsbak L."/>
            <person name="Jelsbak L."/>
            <person name="Kalinowski J."/>
            <person name="Kegler C."/>
            <person name="Knauber T."/>
            <person name="Konietzny S."/>
            <person name="Kopp M."/>
            <person name="Krause L."/>
            <person name="Krug D."/>
            <person name="Linke B."/>
            <person name="Mahmud T."/>
            <person name="Martinez-Arias R."/>
            <person name="McHardy A.C."/>
            <person name="Merai M."/>
            <person name="Meyer F."/>
            <person name="Mormann S."/>
            <person name="Munoz-Dorado J."/>
            <person name="Perez J."/>
            <person name="Pradella S."/>
            <person name="Rachid S."/>
            <person name="Raddatz G."/>
            <person name="Rosenau F."/>
            <person name="Rueckert C."/>
            <person name="Sasse F."/>
            <person name="Scharfe M."/>
            <person name="Schuster S.C."/>
            <person name="Suen G."/>
            <person name="Treuner-Lange A."/>
            <person name="Velicer G.J."/>
            <person name="Vorholter F.-J."/>
            <person name="Weissman K.J."/>
            <person name="Welch R.D."/>
            <person name="Wenzel S.C."/>
            <person name="Whitworth D.E."/>
            <person name="Wilhelm S."/>
            <person name="Wittmann C."/>
            <person name="Bloecker H."/>
            <person name="Puehler A."/>
            <person name="Mueller R."/>
        </authorList>
    </citation>
    <scope>NUCLEOTIDE SEQUENCE [LARGE SCALE GENOMIC DNA]</scope>
    <source>
        <strain evidence="3">So ce56</strain>
    </source>
</reference>
<name>A9FPX3_SORC5</name>
<protein>
    <submittedName>
        <fullName evidence="2">Uncharacterized protein</fullName>
    </submittedName>
</protein>
<evidence type="ECO:0000313" key="3">
    <source>
        <dbReference type="Proteomes" id="UP000002139"/>
    </source>
</evidence>
<dbReference type="KEGG" id="scl:sce1941"/>
<dbReference type="EMBL" id="AM746676">
    <property type="protein sequence ID" value="CAN92100.1"/>
    <property type="molecule type" value="Genomic_DNA"/>
</dbReference>
<dbReference type="AlphaFoldDB" id="A9FPX3"/>
<feature type="region of interest" description="Disordered" evidence="1">
    <location>
        <begin position="72"/>
        <end position="108"/>
    </location>
</feature>
<organism evidence="2 3">
    <name type="scientific">Sorangium cellulosum (strain So ce56)</name>
    <name type="common">Polyangium cellulosum (strain So ce56)</name>
    <dbReference type="NCBI Taxonomy" id="448385"/>
    <lineage>
        <taxon>Bacteria</taxon>
        <taxon>Pseudomonadati</taxon>
        <taxon>Myxococcota</taxon>
        <taxon>Polyangia</taxon>
        <taxon>Polyangiales</taxon>
        <taxon>Polyangiaceae</taxon>
        <taxon>Sorangium</taxon>
    </lineage>
</organism>
<evidence type="ECO:0000313" key="2">
    <source>
        <dbReference type="EMBL" id="CAN92100.1"/>
    </source>
</evidence>
<dbReference type="STRING" id="448385.sce1941"/>
<gene>
    <name evidence="2" type="ordered locus">sce1941</name>
</gene>